<keyword evidence="10" id="KW-1185">Reference proteome</keyword>
<evidence type="ECO:0000313" key="9">
    <source>
        <dbReference type="EMBL" id="WNE97182.1"/>
    </source>
</evidence>
<reference evidence="9 10" key="1">
    <citation type="submission" date="2023-02" db="EMBL/GenBank/DDBJ databases">
        <title>Streptomyces sp. SCA4-21 with antifungal activity against Fusarium oxysporum f. sp. cubense, Streptomyces sp. SCA2-17 with antifungal activity against Fusarium oxysporum f. sp. cubense.</title>
        <authorList>
            <person name="Qi D."/>
        </authorList>
    </citation>
    <scope>NUCLEOTIDE SEQUENCE [LARGE SCALE GENOMIC DNA]</scope>
    <source>
        <strain evidence="9 10">SCA4-21</strain>
    </source>
</reference>
<evidence type="ECO:0000256" key="3">
    <source>
        <dbReference type="ARBA" id="ARBA00022801"/>
    </source>
</evidence>
<sequence length="344" mass="36542">MASHRKPKQRSLTSSTARAAALLALTGTASATLLDGTGHAEHHLTPAQVRAKVDEYRREAEEATEKYNGAKDKADKARRALDALRDQAARRTTRLNAARNALGAFAAAQYRSGTIAPALQLALSSSPDQYLQRASLVERAGNRQTALITAVGRQERTLRQVRGEAADRLAALRLSQTAAARHKRTVQEKLAAADRLLDRLTDEQRRRLSAAQEARDGGKAGAGSPVPATGRAALAVSYAYAALGKPYIWGATGPHGYDCSGLTQAAWRAAGVSLPRTTYTQISAGQRVQRDQLAPGDLVFFYSGISHVGIYIGGGRMIHAPHPGAPVRVASVSDMPFAGAARPA</sequence>
<keyword evidence="7" id="KW-0732">Signal</keyword>
<dbReference type="EMBL" id="CP117522">
    <property type="protein sequence ID" value="WNE97182.1"/>
    <property type="molecule type" value="Genomic_DNA"/>
</dbReference>
<evidence type="ECO:0000259" key="8">
    <source>
        <dbReference type="PROSITE" id="PS51935"/>
    </source>
</evidence>
<dbReference type="PANTHER" id="PTHR47359">
    <property type="entry name" value="PEPTIDOGLYCAN DL-ENDOPEPTIDASE CWLO"/>
    <property type="match status" value="1"/>
</dbReference>
<keyword evidence="5" id="KW-0175">Coiled coil</keyword>
<dbReference type="RefSeq" id="WP_311036216.1">
    <property type="nucleotide sequence ID" value="NZ_CP117522.1"/>
</dbReference>
<dbReference type="PROSITE" id="PS51935">
    <property type="entry name" value="NLPC_P60"/>
    <property type="match status" value="1"/>
</dbReference>
<dbReference type="Pfam" id="PF00877">
    <property type="entry name" value="NLPC_P60"/>
    <property type="match status" value="1"/>
</dbReference>
<gene>
    <name evidence="9" type="ORF">PS467_18515</name>
</gene>
<feature type="region of interest" description="Disordered" evidence="6">
    <location>
        <begin position="207"/>
        <end position="226"/>
    </location>
</feature>
<keyword evidence="3" id="KW-0378">Hydrolase</keyword>
<dbReference type="PANTHER" id="PTHR47359:SF3">
    <property type="entry name" value="NLP_P60 DOMAIN-CONTAINING PROTEIN-RELATED"/>
    <property type="match status" value="1"/>
</dbReference>
<dbReference type="InterPro" id="IPR000064">
    <property type="entry name" value="NLP_P60_dom"/>
</dbReference>
<name>A0ABY9UX88_9ACTN</name>
<evidence type="ECO:0000256" key="4">
    <source>
        <dbReference type="ARBA" id="ARBA00022807"/>
    </source>
</evidence>
<accession>A0ABY9UX88</accession>
<evidence type="ECO:0000256" key="7">
    <source>
        <dbReference type="SAM" id="SignalP"/>
    </source>
</evidence>
<dbReference type="SUPFAM" id="SSF54001">
    <property type="entry name" value="Cysteine proteinases"/>
    <property type="match status" value="1"/>
</dbReference>
<feature type="signal peptide" evidence="7">
    <location>
        <begin position="1"/>
        <end position="31"/>
    </location>
</feature>
<proteinExistence type="inferred from homology"/>
<feature type="domain" description="NlpC/P60" evidence="8">
    <location>
        <begin position="229"/>
        <end position="344"/>
    </location>
</feature>
<protein>
    <submittedName>
        <fullName evidence="9">NlpC/P60 family protein</fullName>
    </submittedName>
</protein>
<comment type="similarity">
    <text evidence="1">Belongs to the peptidase C40 family.</text>
</comment>
<evidence type="ECO:0000256" key="6">
    <source>
        <dbReference type="SAM" id="MobiDB-lite"/>
    </source>
</evidence>
<dbReference type="InterPro" id="IPR038765">
    <property type="entry name" value="Papain-like_cys_pep_sf"/>
</dbReference>
<feature type="coiled-coil region" evidence="5">
    <location>
        <begin position="53"/>
        <end position="101"/>
    </location>
</feature>
<evidence type="ECO:0000256" key="5">
    <source>
        <dbReference type="SAM" id="Coils"/>
    </source>
</evidence>
<keyword evidence="4" id="KW-0788">Thiol protease</keyword>
<evidence type="ECO:0000256" key="1">
    <source>
        <dbReference type="ARBA" id="ARBA00007074"/>
    </source>
</evidence>
<evidence type="ECO:0000313" key="10">
    <source>
        <dbReference type="Proteomes" id="UP001305606"/>
    </source>
</evidence>
<dbReference type="Proteomes" id="UP001305606">
    <property type="component" value="Chromosome"/>
</dbReference>
<dbReference type="Gene3D" id="3.90.1720.10">
    <property type="entry name" value="endopeptidase domain like (from Nostoc punctiforme)"/>
    <property type="match status" value="1"/>
</dbReference>
<dbReference type="InterPro" id="IPR051794">
    <property type="entry name" value="PG_Endopeptidase_C40"/>
</dbReference>
<keyword evidence="2" id="KW-0645">Protease</keyword>
<feature type="chain" id="PRO_5046959842" evidence="7">
    <location>
        <begin position="32"/>
        <end position="344"/>
    </location>
</feature>
<evidence type="ECO:0000256" key="2">
    <source>
        <dbReference type="ARBA" id="ARBA00022670"/>
    </source>
</evidence>
<organism evidence="9 10">
    <name type="scientific">Streptomyces luomodiensis</name>
    <dbReference type="NCBI Taxonomy" id="3026192"/>
    <lineage>
        <taxon>Bacteria</taxon>
        <taxon>Bacillati</taxon>
        <taxon>Actinomycetota</taxon>
        <taxon>Actinomycetes</taxon>
        <taxon>Kitasatosporales</taxon>
        <taxon>Streptomycetaceae</taxon>
        <taxon>Streptomyces</taxon>
    </lineage>
</organism>